<dbReference type="Gene3D" id="1.10.8.50">
    <property type="match status" value="1"/>
</dbReference>
<accession>B8HIU8</accession>
<reference evidence="1" key="1">
    <citation type="submission" date="2009-01" db="EMBL/GenBank/DDBJ databases">
        <title>Complete sequence of plasmid1 of Arthrobacter chlorophenolicus A6.</title>
        <authorList>
            <consortium name="US DOE Joint Genome Institute"/>
            <person name="Lucas S."/>
            <person name="Copeland A."/>
            <person name="Lapidus A."/>
            <person name="Glavina del Rio T."/>
            <person name="Tice H."/>
            <person name="Bruce D."/>
            <person name="Goodwin L."/>
            <person name="Pitluck S."/>
            <person name="Goltsman E."/>
            <person name="Clum A."/>
            <person name="Larimer F."/>
            <person name="Land M."/>
            <person name="Hauser L."/>
            <person name="Kyrpides N."/>
            <person name="Mikhailova N."/>
            <person name="Jansson J."/>
            <person name="Richardson P."/>
        </authorList>
    </citation>
    <scope>NUCLEOTIDE SEQUENCE [LARGE SCALE GENOMIC DNA]</scope>
    <source>
        <strain evidence="1">A6</strain>
        <plasmid evidence="1">pACHL01</plasmid>
    </source>
</reference>
<dbReference type="HOGENOM" id="CLU_1736777_0_0_11"/>
<protein>
    <submittedName>
        <fullName evidence="1">Uncharacterized protein</fullName>
    </submittedName>
</protein>
<gene>
    <name evidence="1" type="ordered locus">Achl_4394</name>
</gene>
<sequence>MTPPTPTLETANLARRTAARFRAEWLMLIHDRMVSPVDVLTEAARPEARALLKLSLRQLLIAQPGWGRTRADTIIDKILSVADAKIERRQVTIGWLLDPRAGGRRFAAWLDAFEPRSALGGGGFPYARRSPHVSVSAGVPDAAPNRGGHV</sequence>
<dbReference type="KEGG" id="ach:Achl_4394"/>
<evidence type="ECO:0000313" key="1">
    <source>
        <dbReference type="EMBL" id="ACL42345.1"/>
    </source>
</evidence>
<keyword evidence="2" id="KW-1185">Reference proteome</keyword>
<proteinExistence type="predicted"/>
<name>B8HIU8_PSECP</name>
<evidence type="ECO:0000313" key="2">
    <source>
        <dbReference type="Proteomes" id="UP000002505"/>
    </source>
</evidence>
<keyword evidence="1" id="KW-0614">Plasmid</keyword>
<dbReference type="EMBL" id="CP001342">
    <property type="protein sequence ID" value="ACL42345.1"/>
    <property type="molecule type" value="Genomic_DNA"/>
</dbReference>
<organism evidence="1 2">
    <name type="scientific">Pseudarthrobacter chlorophenolicus (strain ATCC 700700 / DSM 12829 / CIP 107037 / JCM 12360 / KCTC 9906 / NCIMB 13794 / A6)</name>
    <name type="common">Arthrobacter chlorophenolicus</name>
    <dbReference type="NCBI Taxonomy" id="452863"/>
    <lineage>
        <taxon>Bacteria</taxon>
        <taxon>Bacillati</taxon>
        <taxon>Actinomycetota</taxon>
        <taxon>Actinomycetes</taxon>
        <taxon>Micrococcales</taxon>
        <taxon>Micrococcaceae</taxon>
        <taxon>Pseudarthrobacter</taxon>
    </lineage>
</organism>
<dbReference type="Proteomes" id="UP000002505">
    <property type="component" value="Plasmid pACHL01"/>
</dbReference>
<dbReference type="AlphaFoldDB" id="B8HIU8"/>
<geneLocation type="plasmid" evidence="1 2">
    <name>pACHL01</name>
</geneLocation>